<dbReference type="Proteomes" id="UP000068210">
    <property type="component" value="Chromosome"/>
</dbReference>
<keyword evidence="2" id="KW-1185">Reference proteome</keyword>
<dbReference type="AlphaFoldDB" id="A0A0C4WTK2"/>
<evidence type="ECO:0000313" key="1">
    <source>
        <dbReference type="EMBL" id="AJE22985.1"/>
    </source>
</evidence>
<dbReference type="KEGG" id="acx:Achr_35890"/>
<proteinExistence type="predicted"/>
<name>A0A0C4WTK2_9GAMM</name>
<reference evidence="1 2" key="1">
    <citation type="journal article" date="2015" name="PLoS ONE">
        <title>Azotobacter Genomes: The Genome of Azotobacter chroococcum NCIMB 8003 (ATCC 4412).</title>
        <authorList>
            <person name="Robson R.L."/>
            <person name="Jones R."/>
            <person name="Robson R.M."/>
            <person name="Schwartz A."/>
            <person name="Richardson T.H."/>
        </authorList>
    </citation>
    <scope>NUCLEOTIDE SEQUENCE [LARGE SCALE GENOMIC DNA]</scope>
    <source>
        <strain evidence="1 2">NCIMB 8003</strain>
    </source>
</reference>
<dbReference type="InterPro" id="IPR022798">
    <property type="entry name" value="BcsD_bac"/>
</dbReference>
<protein>
    <submittedName>
        <fullName evidence="1">Cellulose synthase operon protein D</fullName>
    </submittedName>
</protein>
<dbReference type="GO" id="GO:0030244">
    <property type="term" value="P:cellulose biosynthetic process"/>
    <property type="evidence" value="ECO:0007669"/>
    <property type="project" value="InterPro"/>
</dbReference>
<dbReference type="InterPro" id="IPR038470">
    <property type="entry name" value="Cellsynth_D_sf"/>
</dbReference>
<evidence type="ECO:0000313" key="2">
    <source>
        <dbReference type="Proteomes" id="UP000068210"/>
    </source>
</evidence>
<dbReference type="Gene3D" id="3.30.70.2590">
    <property type="match status" value="1"/>
</dbReference>
<gene>
    <name evidence="1" type="primary">bcsD</name>
    <name evidence="1" type="ORF">Achr_35890</name>
</gene>
<organism evidence="1 2">
    <name type="scientific">Azotobacter chroococcum NCIMB 8003</name>
    <dbReference type="NCBI Taxonomy" id="1328314"/>
    <lineage>
        <taxon>Bacteria</taxon>
        <taxon>Pseudomonadati</taxon>
        <taxon>Pseudomonadota</taxon>
        <taxon>Gammaproteobacteria</taxon>
        <taxon>Pseudomonadales</taxon>
        <taxon>Pseudomonadaceae</taxon>
        <taxon>Azotobacter</taxon>
    </lineage>
</organism>
<sequence>MITESDILAGNLAYYGDRHNNRQWRQLFSILVDEMYQSAGATDACHFLRHVGSRLAAAHPLEEQPTLQTLETTLNGVLGELDWGWVRLNVDNRSIRIVHGAYPGIQETADHWRQAVAALLEGMYQDWFQAQNQEVRLQVKCTDDSQSGALVFRCGS</sequence>
<dbReference type="EMBL" id="CP010415">
    <property type="protein sequence ID" value="AJE22985.1"/>
    <property type="molecule type" value="Genomic_DNA"/>
</dbReference>
<accession>A0A0C4WTK2</accession>
<dbReference type="HOGENOM" id="CLU_131913_0_0_6"/>
<dbReference type="Pfam" id="PF03500">
    <property type="entry name" value="Cellsynth_D"/>
    <property type="match status" value="1"/>
</dbReference>
<dbReference type="RefSeq" id="WP_039806295.1">
    <property type="nucleotide sequence ID" value="NZ_CP010415.1"/>
</dbReference>
<dbReference type="STRING" id="1328314.Achr_35890"/>